<name>K0RRZ4_THAOC</name>
<evidence type="ECO:0000313" key="2">
    <source>
        <dbReference type="Proteomes" id="UP000266841"/>
    </source>
</evidence>
<gene>
    <name evidence="1" type="ORF">THAOC_31669</name>
</gene>
<dbReference type="OMA" id="HNHFMRD"/>
<comment type="caution">
    <text evidence="1">The sequence shown here is derived from an EMBL/GenBank/DDBJ whole genome shotgun (WGS) entry which is preliminary data.</text>
</comment>
<proteinExistence type="predicted"/>
<dbReference type="OrthoDB" id="5977625at2759"/>
<dbReference type="AlphaFoldDB" id="K0RRZ4"/>
<protein>
    <submittedName>
        <fullName evidence="1">Uncharacterized protein</fullName>
    </submittedName>
</protein>
<accession>K0RRZ4</accession>
<sequence length="208" mass="23371">MRRPMSQALLSCTRAGANHRQASTLHARIISRSVCATPARRAVAATKAAPDEPRKAQKKVNKVKVAPSAQAKAQSKAAAESKMVNLLTMAYDAPMVKPPEPSPEEKERRHQIGRNWVIGQWKEHNEINHDLAVKIRMKRYAMKMLPKEGELGDSLVSVDGKETSVYGRWKSEAHKINDMHGPPDHRHIPMWTPPIEGFDISQYIESEE</sequence>
<keyword evidence="2" id="KW-1185">Reference proteome</keyword>
<dbReference type="eggNOG" id="ENOG502T9W4">
    <property type="taxonomic scope" value="Eukaryota"/>
</dbReference>
<organism evidence="1 2">
    <name type="scientific">Thalassiosira oceanica</name>
    <name type="common">Marine diatom</name>
    <dbReference type="NCBI Taxonomy" id="159749"/>
    <lineage>
        <taxon>Eukaryota</taxon>
        <taxon>Sar</taxon>
        <taxon>Stramenopiles</taxon>
        <taxon>Ochrophyta</taxon>
        <taxon>Bacillariophyta</taxon>
        <taxon>Coscinodiscophyceae</taxon>
        <taxon>Thalassiosirophycidae</taxon>
        <taxon>Thalassiosirales</taxon>
        <taxon>Thalassiosiraceae</taxon>
        <taxon>Thalassiosira</taxon>
    </lineage>
</organism>
<dbReference type="EMBL" id="AGNL01044778">
    <property type="protein sequence ID" value="EJK49457.1"/>
    <property type="molecule type" value="Genomic_DNA"/>
</dbReference>
<evidence type="ECO:0000313" key="1">
    <source>
        <dbReference type="EMBL" id="EJK49457.1"/>
    </source>
</evidence>
<reference evidence="1 2" key="1">
    <citation type="journal article" date="2012" name="Genome Biol.">
        <title>Genome and low-iron response of an oceanic diatom adapted to chronic iron limitation.</title>
        <authorList>
            <person name="Lommer M."/>
            <person name="Specht M."/>
            <person name="Roy A.S."/>
            <person name="Kraemer L."/>
            <person name="Andreson R."/>
            <person name="Gutowska M.A."/>
            <person name="Wolf J."/>
            <person name="Bergner S.V."/>
            <person name="Schilhabel M.B."/>
            <person name="Klostermeier U.C."/>
            <person name="Beiko R.G."/>
            <person name="Rosenstiel P."/>
            <person name="Hippler M."/>
            <person name="Laroche J."/>
        </authorList>
    </citation>
    <scope>NUCLEOTIDE SEQUENCE [LARGE SCALE GENOMIC DNA]</scope>
    <source>
        <strain evidence="1 2">CCMP1005</strain>
    </source>
</reference>
<dbReference type="Proteomes" id="UP000266841">
    <property type="component" value="Unassembled WGS sequence"/>
</dbReference>